<keyword evidence="6" id="KW-0418">Kinase</keyword>
<dbReference type="PROSITE" id="PS00916">
    <property type="entry name" value="PI3_4_KINASE_2"/>
    <property type="match status" value="1"/>
</dbReference>
<dbReference type="OrthoDB" id="381190at2759"/>
<sequence>MFALCGCVSRLAWHLKFQFFFGRVYFIEPPGVFGNAAVDLCTMMDFFPLAKQLKEICNREGIPTSVDWQVVYRILENEAFLDALQTNGHVFSFDHNQFLKKLGSYAMREMEQNFATTIRKSNRRAFEAYKTALWHFVKNTDTLDIVTIVDDLLSLFRFILPNTQQIMDDILALSHRNFAADITALLAVLLEKKSILVLKPHNCYGLWTSYMQFCLCYIDIHNYNCILRTCTWMLLQVTHAVKYCSLMLLVEEMAGKTIELLKKYLLNCHMGYKTFYDDLYVNLLRIFNELLFEFGAKNWNFMSTLCWEFSDLIGQAWTGTISLWQSRKFADEFISSLNEQSKFIEAVFIVHYPDCVPGSPSLSISRALLNLIMDAAVNCMNGLSVLQKSTYRMGQIQLLPSEVVSLVARTLTLDIVHSTDHSNIGNLLFTRIQEKDERWCQLVEKLSVRWSHRLPLQMKKELFVRIIQSSNAVNREGLLMWYLRAIISVAESSVVEQFEEEHCTYLWKFTLSLLQSQSQSVSELAVRAKRLELRDTDVTKIIWNNISRLNICTPEVARLLAHVLSNFEFDEHFEIQSIDETAVRGWSFRCAALKLILTLAKPINIPINAVLEILCFKPDFKNESVETDISKLEQSLMSLFGIPVSKKLCQAATKKYFIRELVDFVGTTVMELWRNVRLEIADVEIIQQDKINLFLAVQNLFCHLHSHGAEFNSLLNVLEVMFSDLPQIIRNDKLPGVDEWILALGTEGSWQAADRRLRNTVCLELKKMTLQQLNDFKCNSTGKKDWEMILSRRIDAASKIMSNYVQETIHSCSSFREAVFTIEPFIQRGTLTEKRKFITLLRTFALTVTLQGKEDMWEMNVNELIIAEMILTYLPMEEWKLCGVLFHNLSVMHKSLHCSVWLDQAELAKFAVEADLQDEFRANVIKNIYMPPLKHKIHLRILAFLINVGTSYLYKQLIRIFPTFDAVISLFLEAATVCYTVQPALSNSFLPADELKKFEVTQKISANKQSFERYINGEAIDNSHIIYLDVLFLAQEKMLNKLFNRSDFKKSFATVITMNLCNFFVRLRRLLRYCQLLGYEFLIFRALKNFLKCDLSACDISVKLFIIENCATLCALAARSCLASAWVDNISCLLENWFGLYNLLLGLHHDLAMKKAYCVFDAFMDNPYCREKIMARINIGNFEKHHFQVEHLLEESSGRYNFLLCKTYWSWLYENFGKLVAKDSPQILGQILQVWFKYPTLRKCIATCLTRFDTFHMGSYYYIFPMNAKFEELITLSLVEIFFNPLTKQVFSELYPCEVYWCVHKILSSSGFIMYVNKSFSDYNDQPTVCGEDLEVLQKAGETVDAFVLYYFERFVNLLHLSYANSLLKIANHVPSFAFTLLPHLFSTVYNEGHTMLQFCMDVNYLLTNFPERLVGNNYPLVVAIVACIRQARVNLAFEQNFQKLPFDLLKLAKACLEINMEIDADYFLHCHLDRVSDPIRPVMHIFNRNLGFFDMLGDKKNAEKSAELFMEILTKMDDADSLRPLSLQIKNNNQCHMVMAKNQCDWPRLIALTPTTDLKNRPLAFYCAGLDVPPKFHEMASLACAELQKWDTSLLKMSSEGNTGCQVYSIMFARLNNQLELSQRLCDTAINTKCDEITKSWIVSRDLLDRLKICCEMSDLVRRNAPPVRGSILSCPWITCKYGGGRVPARILTPIVVARAEHLCKKNAFERGLQIIEKYRKFTDTDENIYREYDITKAQILEKCGREEAARLLLSNICAAKSRCDNFNISSPELLLKARMLLAEFDVKANRLDSAIKDLKKTVECVLSSGYENILLVSKAYKALGVYSEKQLLSFDDYRTSNTFNAKEIAIKKWGRELEAIKEQRLLAARQGKTLEPCKLLEERRIQKEKMSEEKELEQYDNDRNYMILTALDSYLTALELDASSADIPYRILPLFVKAKHSENLLEPLKMRMNRFQSRPWLPLINHLFSHFFDDAPLAVIVRKMILAALFDYPYHVLQYLLFYTSSTHVTVDSQNRLLRVEDLLREASKDKSLRNPIEIMRKAFFLYEQFAASSVKKFQSKKYARSTASIVDSVLLNEMQCLRSVPIPAIEQPLTDDSSQLITFAKIESVATVADGITQPTIITVVGSDGKVRKLIFKNEDLRQDSLVEQLFTVVNILLMGGNKMVPLRTYHVMPINSNAGIIEFCIGTVSLCSYICGADRKSGMHEKLYPLEMTAADACLKLSQARANQSNLVETYKEICENVHPVFRHFFYDRFPDPSEWLCRIKDYTLSLARWSIVGYVVGLGDRHLNNILIEKETGRLVHIDLGMVFEFGKRNLLVPEQVPFRLTREMVDPILINDVNGTFYNAAVDALDRLRENSQALVGLALVLLHDPLTKYHGQNGDQFATLAICRLRDKLEGVENGIHMNSSQQVLCLIKEASDPENLARMFAGWMPFL</sequence>
<keyword evidence="7" id="KW-0067">ATP-binding</keyword>
<dbReference type="EMBL" id="UYRX01000081">
    <property type="protein sequence ID" value="VDK72987.1"/>
    <property type="molecule type" value="Genomic_DNA"/>
</dbReference>
<feature type="domain" description="FATC" evidence="10">
    <location>
        <begin position="2407"/>
        <end position="2439"/>
    </location>
</feature>
<dbReference type="Proteomes" id="UP000277928">
    <property type="component" value="Unassembled WGS sequence"/>
</dbReference>
<proteinExistence type="predicted"/>
<protein>
    <recommendedName>
        <fullName evidence="2">non-specific serine/threonine protein kinase</fullName>
        <ecNumber evidence="2">2.7.11.1</ecNumber>
    </recommendedName>
</protein>
<gene>
    <name evidence="11" type="ORF">NLS_LOCUS1957</name>
</gene>
<evidence type="ECO:0000313" key="12">
    <source>
        <dbReference type="Proteomes" id="UP000277928"/>
    </source>
</evidence>
<dbReference type="InterPro" id="IPR011009">
    <property type="entry name" value="Kinase-like_dom_sf"/>
</dbReference>
<dbReference type="EC" id="2.7.11.1" evidence="2"/>
<dbReference type="InterPro" id="IPR018936">
    <property type="entry name" value="PI3/4_kinase_CS"/>
</dbReference>
<evidence type="ECO:0000256" key="4">
    <source>
        <dbReference type="ARBA" id="ARBA00022741"/>
    </source>
</evidence>
<dbReference type="Gene3D" id="1.10.1070.11">
    <property type="entry name" value="Phosphatidylinositol 3-/4-kinase, catalytic domain"/>
    <property type="match status" value="1"/>
</dbReference>
<dbReference type="GO" id="GO:0005524">
    <property type="term" value="F:ATP binding"/>
    <property type="evidence" value="ECO:0007669"/>
    <property type="project" value="UniProtKB-KW"/>
</dbReference>
<dbReference type="PROSITE" id="PS50290">
    <property type="entry name" value="PI3_4_KINASE_3"/>
    <property type="match status" value="1"/>
</dbReference>
<evidence type="ECO:0000256" key="1">
    <source>
        <dbReference type="ARBA" id="ARBA00004123"/>
    </source>
</evidence>
<evidence type="ECO:0000313" key="11">
    <source>
        <dbReference type="EMBL" id="VDK72987.1"/>
    </source>
</evidence>
<keyword evidence="3" id="KW-0808">Transferase</keyword>
<keyword evidence="5" id="KW-0227">DNA damage</keyword>
<dbReference type="InterPro" id="IPR003152">
    <property type="entry name" value="FATC_dom"/>
</dbReference>
<dbReference type="PROSITE" id="PS00915">
    <property type="entry name" value="PI3_4_KINASE_1"/>
    <property type="match status" value="1"/>
</dbReference>
<dbReference type="GO" id="GO:0004674">
    <property type="term" value="F:protein serine/threonine kinase activity"/>
    <property type="evidence" value="ECO:0007669"/>
    <property type="project" value="UniProtKB-EC"/>
</dbReference>
<dbReference type="InterPro" id="IPR000403">
    <property type="entry name" value="PI3/4_kinase_cat_dom"/>
</dbReference>
<dbReference type="SMART" id="SM00146">
    <property type="entry name" value="PI3Kc"/>
    <property type="match status" value="1"/>
</dbReference>
<evidence type="ECO:0000256" key="7">
    <source>
        <dbReference type="ARBA" id="ARBA00022840"/>
    </source>
</evidence>
<dbReference type="SMART" id="SM01343">
    <property type="entry name" value="FATC"/>
    <property type="match status" value="1"/>
</dbReference>
<dbReference type="PANTHER" id="PTHR37079">
    <property type="entry name" value="SERINE/THREONINE-PROTEIN KINASE ATM"/>
    <property type="match status" value="1"/>
</dbReference>
<dbReference type="OMA" id="NFEFDEH"/>
<reference evidence="11 12" key="1">
    <citation type="submission" date="2018-08" db="EMBL/GenBank/DDBJ databases">
        <authorList>
            <person name="Laetsch R D."/>
            <person name="Stevens L."/>
            <person name="Kumar S."/>
            <person name="Blaxter L. M."/>
        </authorList>
    </citation>
    <scope>NUCLEOTIDE SEQUENCE [LARGE SCALE GENOMIC DNA]</scope>
</reference>
<accession>A0A3P6SL19</accession>
<comment type="subcellular location">
    <subcellularLocation>
        <location evidence="1">Nucleus</location>
    </subcellularLocation>
</comment>
<keyword evidence="4" id="KW-0547">Nucleotide-binding</keyword>
<dbReference type="SUPFAM" id="SSF56112">
    <property type="entry name" value="Protein kinase-like (PK-like)"/>
    <property type="match status" value="1"/>
</dbReference>
<dbReference type="GO" id="GO:0005634">
    <property type="term" value="C:nucleus"/>
    <property type="evidence" value="ECO:0007669"/>
    <property type="project" value="UniProtKB-SubCell"/>
</dbReference>
<dbReference type="Gene3D" id="3.30.1010.10">
    <property type="entry name" value="Phosphatidylinositol 3-kinase Catalytic Subunit, Chain A, domain 4"/>
    <property type="match status" value="1"/>
</dbReference>
<keyword evidence="8" id="KW-0539">Nucleus</keyword>
<dbReference type="PANTHER" id="PTHR37079:SF4">
    <property type="entry name" value="SERINE_THREONINE-PROTEIN KINASE ATM"/>
    <property type="match status" value="1"/>
</dbReference>
<dbReference type="GO" id="GO:0006974">
    <property type="term" value="P:DNA damage response"/>
    <property type="evidence" value="ECO:0007669"/>
    <property type="project" value="UniProtKB-KW"/>
</dbReference>
<dbReference type="PROSITE" id="PS51190">
    <property type="entry name" value="FATC"/>
    <property type="match status" value="1"/>
</dbReference>
<evidence type="ECO:0000259" key="9">
    <source>
        <dbReference type="PROSITE" id="PS50290"/>
    </source>
</evidence>
<name>A0A3P6SL19_LITSI</name>
<dbReference type="InterPro" id="IPR038980">
    <property type="entry name" value="ATM_plant"/>
</dbReference>
<organism evidence="11 12">
    <name type="scientific">Litomosoides sigmodontis</name>
    <name type="common">Filarial nematode worm</name>
    <dbReference type="NCBI Taxonomy" id="42156"/>
    <lineage>
        <taxon>Eukaryota</taxon>
        <taxon>Metazoa</taxon>
        <taxon>Ecdysozoa</taxon>
        <taxon>Nematoda</taxon>
        <taxon>Chromadorea</taxon>
        <taxon>Rhabditida</taxon>
        <taxon>Spirurina</taxon>
        <taxon>Spiruromorpha</taxon>
        <taxon>Filarioidea</taxon>
        <taxon>Onchocercidae</taxon>
        <taxon>Litomosoides</taxon>
    </lineage>
</organism>
<evidence type="ECO:0000256" key="5">
    <source>
        <dbReference type="ARBA" id="ARBA00022763"/>
    </source>
</evidence>
<evidence type="ECO:0000259" key="10">
    <source>
        <dbReference type="PROSITE" id="PS51190"/>
    </source>
</evidence>
<keyword evidence="12" id="KW-1185">Reference proteome</keyword>
<evidence type="ECO:0000256" key="2">
    <source>
        <dbReference type="ARBA" id="ARBA00012513"/>
    </source>
</evidence>
<evidence type="ECO:0000256" key="6">
    <source>
        <dbReference type="ARBA" id="ARBA00022777"/>
    </source>
</evidence>
<dbReference type="Pfam" id="PF02260">
    <property type="entry name" value="FATC"/>
    <property type="match status" value="1"/>
</dbReference>
<dbReference type="InterPro" id="IPR036940">
    <property type="entry name" value="PI3/4_kinase_cat_sf"/>
</dbReference>
<evidence type="ECO:0000256" key="8">
    <source>
        <dbReference type="ARBA" id="ARBA00023242"/>
    </source>
</evidence>
<feature type="domain" description="PI3K/PI4K catalytic" evidence="9">
    <location>
        <begin position="2109"/>
        <end position="2425"/>
    </location>
</feature>
<evidence type="ECO:0000256" key="3">
    <source>
        <dbReference type="ARBA" id="ARBA00022679"/>
    </source>
</evidence>
<dbReference type="Pfam" id="PF00454">
    <property type="entry name" value="PI3_PI4_kinase"/>
    <property type="match status" value="1"/>
</dbReference>
<dbReference type="STRING" id="42156.A0A3P6SL19"/>